<keyword evidence="4 8" id="KW-0285">Flavoprotein</keyword>
<evidence type="ECO:0000256" key="1">
    <source>
        <dbReference type="ARBA" id="ARBA00001932"/>
    </source>
</evidence>
<organism evidence="12 13">
    <name type="scientific">Caenispirillum salinarum AK4</name>
    <dbReference type="NCBI Taxonomy" id="1238182"/>
    <lineage>
        <taxon>Bacteria</taxon>
        <taxon>Pseudomonadati</taxon>
        <taxon>Pseudomonadota</taxon>
        <taxon>Alphaproteobacteria</taxon>
        <taxon>Rhodospirillales</taxon>
        <taxon>Novispirillaceae</taxon>
        <taxon>Caenispirillum</taxon>
    </lineage>
</organism>
<dbReference type="PANTHER" id="PTHR11455:SF9">
    <property type="entry name" value="CRYPTOCHROME CIRCADIAN CLOCK 5 ISOFORM X1"/>
    <property type="match status" value="1"/>
</dbReference>
<dbReference type="EC" id="4.1.99.3" evidence="2"/>
<feature type="binding site" evidence="8">
    <location>
        <position position="236"/>
    </location>
    <ligand>
        <name>FAD</name>
        <dbReference type="ChEBI" id="CHEBI:57692"/>
    </ligand>
</feature>
<dbReference type="Pfam" id="PF00875">
    <property type="entry name" value="DNA_photolyase"/>
    <property type="match status" value="1"/>
</dbReference>
<dbReference type="PATRIC" id="fig|1238182.3.peg.2595"/>
<feature type="binding site" evidence="8">
    <location>
        <position position="282"/>
    </location>
    <ligand>
        <name>FAD</name>
        <dbReference type="ChEBI" id="CHEBI:57692"/>
    </ligand>
</feature>
<dbReference type="GO" id="GO:0009416">
    <property type="term" value="P:response to light stimulus"/>
    <property type="evidence" value="ECO:0007669"/>
    <property type="project" value="TreeGrafter"/>
</dbReference>
<evidence type="ECO:0000256" key="5">
    <source>
        <dbReference type="ARBA" id="ARBA00022827"/>
    </source>
</evidence>
<evidence type="ECO:0000313" key="12">
    <source>
        <dbReference type="EMBL" id="EKV29558.1"/>
    </source>
</evidence>
<comment type="cofactor">
    <cofactor evidence="8">
        <name>FAD</name>
        <dbReference type="ChEBI" id="CHEBI:57692"/>
    </cofactor>
    <text evidence="8">Binds 1 FAD per subunit.</text>
</comment>
<feature type="binding site" evidence="8">
    <location>
        <begin position="382"/>
        <end position="384"/>
    </location>
    <ligand>
        <name>FAD</name>
        <dbReference type="ChEBI" id="CHEBI:57692"/>
    </ligand>
</feature>
<evidence type="ECO:0000256" key="8">
    <source>
        <dbReference type="PIRSR" id="PIRSR602081-1"/>
    </source>
</evidence>
<sequence length="481" mass="53899">MPSSASAAPVIVLFRDDLRLADHRALSAAVGTGAPVIPLYVVDTAHGLGAGETARPLGGAVRWWLHYSLESLSEGLRALGSRLILRAGRPHEVVPQVAAETGAARVLLNETVVPTHRESARRMAAALEDQGVEAVTLRPDALVWPSELKTGTGGHYKVYTPFWKALKQAVGDPETLPPPERLPAPDHWPDSTPLAEFRLTPAMPDWAGGLRESWTPGEDGAWACLHTFIDGALARYRTGRNLPAEVGTSRLSPHLRFGEISARQVWNAVRSMAEPNASTDAYLSEIGWREFNRYQLFHNPDLHRTPLRPEFRLFPWREDDADIRAWRKGLTGYPIVDAGMRELWETGWMHNRVRMIVGSFLVKDLLAPWQVGEAWFWDTLVDADWGSNPGNWQWVAGCGADAAPFFRVFNPVLQGEKFDPRGDYVRRWVPELREMDRRVIHKPWQAPLELARTGYPEPMVDHSHARHRALAAWRGIKDAAE</sequence>
<dbReference type="PRINTS" id="PR00147">
    <property type="entry name" value="DNAPHOTLYASE"/>
</dbReference>
<dbReference type="SUPFAM" id="SSF52425">
    <property type="entry name" value="Cryptochrome/photolyase, N-terminal domain"/>
    <property type="match status" value="1"/>
</dbReference>
<dbReference type="RefSeq" id="WP_009541039.1">
    <property type="nucleotide sequence ID" value="NZ_ANHY01000012.1"/>
</dbReference>
<dbReference type="Gene3D" id="1.25.40.80">
    <property type="match status" value="1"/>
</dbReference>
<dbReference type="InterPro" id="IPR006050">
    <property type="entry name" value="DNA_photolyase_N"/>
</dbReference>
<dbReference type="PANTHER" id="PTHR11455">
    <property type="entry name" value="CRYPTOCHROME"/>
    <property type="match status" value="1"/>
</dbReference>
<dbReference type="GO" id="GO:0000719">
    <property type="term" value="P:photoreactive repair"/>
    <property type="evidence" value="ECO:0007669"/>
    <property type="project" value="UniProtKB-ARBA"/>
</dbReference>
<comment type="similarity">
    <text evidence="10">Belongs to the DNA photolyase family.</text>
</comment>
<evidence type="ECO:0000256" key="4">
    <source>
        <dbReference type="ARBA" id="ARBA00022630"/>
    </source>
</evidence>
<comment type="caution">
    <text evidence="12">The sequence shown here is derived from an EMBL/GenBank/DDBJ whole genome shotgun (WGS) entry which is preliminary data.</text>
</comment>
<dbReference type="GO" id="GO:0003904">
    <property type="term" value="F:deoxyribodipyrimidine photo-lyase activity"/>
    <property type="evidence" value="ECO:0007669"/>
    <property type="project" value="UniProtKB-EC"/>
</dbReference>
<dbReference type="PROSITE" id="PS00394">
    <property type="entry name" value="DNA_PHOTOLYASES_1_1"/>
    <property type="match status" value="1"/>
</dbReference>
<comment type="catalytic activity">
    <reaction evidence="7">
        <text>cyclobutadipyrimidine (in DNA) = 2 pyrimidine residues (in DNA).</text>
        <dbReference type="EC" id="4.1.99.3"/>
    </reaction>
</comment>
<gene>
    <name evidence="12" type="ORF">C882_0380</name>
</gene>
<keyword evidence="13" id="KW-1185">Reference proteome</keyword>
<evidence type="ECO:0000256" key="9">
    <source>
        <dbReference type="PIRSR" id="PIRSR602081-2"/>
    </source>
</evidence>
<dbReference type="OrthoDB" id="9772484at2"/>
<reference evidence="12 13" key="1">
    <citation type="journal article" date="2013" name="Genome Announc.">
        <title>Draft Genome Sequence of an Alphaproteobacterium, Caenispirillum salinarum AK4(T), Isolated from a Solar Saltern.</title>
        <authorList>
            <person name="Khatri I."/>
            <person name="Singh A."/>
            <person name="Korpole S."/>
            <person name="Pinnaka A.K."/>
            <person name="Subramanian S."/>
        </authorList>
    </citation>
    <scope>NUCLEOTIDE SEQUENCE [LARGE SCALE GENOMIC DNA]</scope>
    <source>
        <strain evidence="12 13">AK4</strain>
    </source>
</reference>
<name>K9HGH3_9PROT</name>
<dbReference type="STRING" id="1238182.C882_0380"/>
<dbReference type="PROSITE" id="PS51645">
    <property type="entry name" value="PHR_CRY_ALPHA_BETA"/>
    <property type="match status" value="1"/>
</dbReference>
<keyword evidence="12" id="KW-0456">Lyase</keyword>
<dbReference type="EMBL" id="ANHY01000012">
    <property type="protein sequence ID" value="EKV29558.1"/>
    <property type="molecule type" value="Genomic_DNA"/>
</dbReference>
<feature type="domain" description="Photolyase/cryptochrome alpha/beta" evidence="11">
    <location>
        <begin position="8"/>
        <end position="142"/>
    </location>
</feature>
<evidence type="ECO:0000313" key="13">
    <source>
        <dbReference type="Proteomes" id="UP000009881"/>
    </source>
</evidence>
<feature type="site" description="Electron transfer via tryptophanyl radical" evidence="9">
    <location>
        <position position="392"/>
    </location>
</feature>
<evidence type="ECO:0000256" key="6">
    <source>
        <dbReference type="ARBA" id="ARBA00022991"/>
    </source>
</evidence>
<dbReference type="InterPro" id="IPR018394">
    <property type="entry name" value="DNA_photolyase_1_CS_C"/>
</dbReference>
<feature type="site" description="Electron transfer via tryptophanyl radical" evidence="9">
    <location>
        <position position="316"/>
    </location>
</feature>
<dbReference type="Gene3D" id="1.10.579.10">
    <property type="entry name" value="DNA Cyclobutane Dipyrimidine Photolyase, subunit A, domain 3"/>
    <property type="match status" value="1"/>
</dbReference>
<protein>
    <recommendedName>
        <fullName evidence="3">Deoxyribodipyrimidine photo-lyase</fullName>
        <ecNumber evidence="2">4.1.99.3</ecNumber>
    </recommendedName>
</protein>
<dbReference type="FunFam" id="1.10.579.10:FF:000003">
    <property type="entry name" value="Deoxyribodipyrimidine photo-lyase"/>
    <property type="match status" value="1"/>
</dbReference>
<dbReference type="Gene3D" id="3.40.50.620">
    <property type="entry name" value="HUPs"/>
    <property type="match status" value="1"/>
</dbReference>
<evidence type="ECO:0000256" key="3">
    <source>
        <dbReference type="ARBA" id="ARBA00014046"/>
    </source>
</evidence>
<dbReference type="InterPro" id="IPR002081">
    <property type="entry name" value="Cryptochrome/DNA_photolyase_1"/>
</dbReference>
<dbReference type="AlphaFoldDB" id="K9HGH3"/>
<evidence type="ECO:0000259" key="11">
    <source>
        <dbReference type="PROSITE" id="PS51645"/>
    </source>
</evidence>
<dbReference type="GO" id="GO:0003677">
    <property type="term" value="F:DNA binding"/>
    <property type="evidence" value="ECO:0007669"/>
    <property type="project" value="TreeGrafter"/>
</dbReference>
<dbReference type="Proteomes" id="UP000009881">
    <property type="component" value="Unassembled WGS sequence"/>
</dbReference>
<accession>K9HGH3</accession>
<dbReference type="InterPro" id="IPR014729">
    <property type="entry name" value="Rossmann-like_a/b/a_fold"/>
</dbReference>
<dbReference type="eggNOG" id="COG0415">
    <property type="taxonomic scope" value="Bacteria"/>
</dbReference>
<comment type="cofactor">
    <cofactor evidence="1">
        <name>(6R)-5,10-methylene-5,6,7,8-tetrahydrofolate</name>
        <dbReference type="ChEBI" id="CHEBI:15636"/>
    </cofactor>
</comment>
<feature type="site" description="Electron transfer via tryptophanyl radical" evidence="9">
    <location>
        <position position="369"/>
    </location>
</feature>
<dbReference type="SUPFAM" id="SSF48173">
    <property type="entry name" value="Cryptochrome/photolyase FAD-binding domain"/>
    <property type="match status" value="1"/>
</dbReference>
<dbReference type="InterPro" id="IPR036134">
    <property type="entry name" value="Crypto/Photolyase_FAD-like_sf"/>
</dbReference>
<feature type="binding site" evidence="8">
    <location>
        <begin position="248"/>
        <end position="252"/>
    </location>
    <ligand>
        <name>FAD</name>
        <dbReference type="ChEBI" id="CHEBI:57692"/>
    </ligand>
</feature>
<dbReference type="Pfam" id="PF03441">
    <property type="entry name" value="FAD_binding_7"/>
    <property type="match status" value="1"/>
</dbReference>
<keyword evidence="6 10" id="KW-0157">Chromophore</keyword>
<keyword evidence="5 8" id="KW-0274">FAD</keyword>
<dbReference type="InterPro" id="IPR036155">
    <property type="entry name" value="Crypto/Photolyase_N_sf"/>
</dbReference>
<proteinExistence type="inferred from homology"/>
<evidence type="ECO:0000256" key="7">
    <source>
        <dbReference type="ARBA" id="ARBA00033999"/>
    </source>
</evidence>
<dbReference type="InterPro" id="IPR005101">
    <property type="entry name" value="Cryptochr/Photolyase_FAD-bd"/>
</dbReference>
<evidence type="ECO:0000256" key="10">
    <source>
        <dbReference type="RuleBase" id="RU004182"/>
    </source>
</evidence>
<evidence type="ECO:0000256" key="2">
    <source>
        <dbReference type="ARBA" id="ARBA00013149"/>
    </source>
</evidence>
<dbReference type="GO" id="GO:0071949">
    <property type="term" value="F:FAD binding"/>
    <property type="evidence" value="ECO:0007669"/>
    <property type="project" value="TreeGrafter"/>
</dbReference>